<gene>
    <name evidence="1" type="ORF">M422DRAFT_260413</name>
</gene>
<keyword evidence="2" id="KW-1185">Reference proteome</keyword>
<proteinExistence type="predicted"/>
<dbReference type="EMBL" id="KN837172">
    <property type="protein sequence ID" value="KIJ37030.1"/>
    <property type="molecule type" value="Genomic_DNA"/>
</dbReference>
<organism evidence="1 2">
    <name type="scientific">Sphaerobolus stellatus (strain SS14)</name>
    <dbReference type="NCBI Taxonomy" id="990650"/>
    <lineage>
        <taxon>Eukaryota</taxon>
        <taxon>Fungi</taxon>
        <taxon>Dikarya</taxon>
        <taxon>Basidiomycota</taxon>
        <taxon>Agaricomycotina</taxon>
        <taxon>Agaricomycetes</taxon>
        <taxon>Phallomycetidae</taxon>
        <taxon>Geastrales</taxon>
        <taxon>Sphaerobolaceae</taxon>
        <taxon>Sphaerobolus</taxon>
    </lineage>
</organism>
<dbReference type="HOGENOM" id="CLU_010595_1_1_1"/>
<protein>
    <submittedName>
        <fullName evidence="1">Uncharacterized protein</fullName>
    </submittedName>
</protein>
<sequence>MSESDIRNFHESKEPYPLAVSHSFCSIERVVLSDSSRMGKVSAYFLLDDIHNGNFGSWIREWGVVSVTPSSLFAAFGATATHQKIATQERSGSCTKAIQAANTHPDAEVIAIDISSLPPRETHCIFATRGWLLVDEAESDVKGNIGPNITKVYEIYNSFTGPDVEPLVDSPIEPVLKESGSFSEVNVRKVNTPFSDVHEDPAVANLGEIIKASFFGAYKVLDPRLVEFGLTKEIQDGWHTKVNDPERNLSFNIDIYFTWSRKSQ</sequence>
<evidence type="ECO:0000313" key="1">
    <source>
        <dbReference type="EMBL" id="KIJ37030.1"/>
    </source>
</evidence>
<dbReference type="OrthoDB" id="506498at2759"/>
<accession>A0A0C9VHK9</accession>
<name>A0A0C9VHK9_SPHS4</name>
<dbReference type="Proteomes" id="UP000054279">
    <property type="component" value="Unassembled WGS sequence"/>
</dbReference>
<dbReference type="AlphaFoldDB" id="A0A0C9VHK9"/>
<reference evidence="1 2" key="1">
    <citation type="submission" date="2014-06" db="EMBL/GenBank/DDBJ databases">
        <title>Evolutionary Origins and Diversification of the Mycorrhizal Mutualists.</title>
        <authorList>
            <consortium name="DOE Joint Genome Institute"/>
            <consortium name="Mycorrhizal Genomics Consortium"/>
            <person name="Kohler A."/>
            <person name="Kuo A."/>
            <person name="Nagy L.G."/>
            <person name="Floudas D."/>
            <person name="Copeland A."/>
            <person name="Barry K.W."/>
            <person name="Cichocki N."/>
            <person name="Veneault-Fourrey C."/>
            <person name="LaButti K."/>
            <person name="Lindquist E.A."/>
            <person name="Lipzen A."/>
            <person name="Lundell T."/>
            <person name="Morin E."/>
            <person name="Murat C."/>
            <person name="Riley R."/>
            <person name="Ohm R."/>
            <person name="Sun H."/>
            <person name="Tunlid A."/>
            <person name="Henrissat B."/>
            <person name="Grigoriev I.V."/>
            <person name="Hibbett D.S."/>
            <person name="Martin F."/>
        </authorList>
    </citation>
    <scope>NUCLEOTIDE SEQUENCE [LARGE SCALE GENOMIC DNA]</scope>
    <source>
        <strain evidence="1 2">SS14</strain>
    </source>
</reference>
<evidence type="ECO:0000313" key="2">
    <source>
        <dbReference type="Proteomes" id="UP000054279"/>
    </source>
</evidence>